<evidence type="ECO:0000313" key="4">
    <source>
        <dbReference type="Proteomes" id="UP000505355"/>
    </source>
</evidence>
<feature type="signal peptide" evidence="1">
    <location>
        <begin position="1"/>
        <end position="19"/>
    </location>
</feature>
<keyword evidence="4" id="KW-1185">Reference proteome</keyword>
<reference evidence="3 4" key="1">
    <citation type="submission" date="2020-05" db="EMBL/GenBank/DDBJ databases">
        <title>Mucilaginibacter mali sp. nov.</title>
        <authorList>
            <person name="Kim H.S."/>
            <person name="Lee K.C."/>
            <person name="Suh M.K."/>
            <person name="Kim J.-S."/>
            <person name="Han K.-I."/>
            <person name="Eom M.K."/>
            <person name="Shin Y.K."/>
            <person name="Lee J.-S."/>
        </authorList>
    </citation>
    <scope>NUCLEOTIDE SEQUENCE [LARGE SCALE GENOMIC DNA]</scope>
    <source>
        <strain evidence="3 4">G2-14</strain>
    </source>
</reference>
<keyword evidence="1" id="KW-0732">Signal</keyword>
<dbReference type="AlphaFoldDB" id="A0A7D4UML9"/>
<evidence type="ECO:0000259" key="2">
    <source>
        <dbReference type="Pfam" id="PF18990"/>
    </source>
</evidence>
<gene>
    <name evidence="3" type="ORF">HQ865_16035</name>
</gene>
<proteinExistence type="predicted"/>
<dbReference type="RefSeq" id="WP_173415867.1">
    <property type="nucleotide sequence ID" value="NZ_CP054139.1"/>
</dbReference>
<feature type="chain" id="PRO_5028978646" description="DUF5723 domain-containing protein" evidence="1">
    <location>
        <begin position="20"/>
        <end position="476"/>
    </location>
</feature>
<dbReference type="InterPro" id="IPR043781">
    <property type="entry name" value="DUF5723"/>
</dbReference>
<protein>
    <recommendedName>
        <fullName evidence="2">DUF5723 domain-containing protein</fullName>
    </recommendedName>
</protein>
<evidence type="ECO:0000313" key="3">
    <source>
        <dbReference type="EMBL" id="QKJ31201.1"/>
    </source>
</evidence>
<feature type="domain" description="DUF5723" evidence="2">
    <location>
        <begin position="55"/>
        <end position="402"/>
    </location>
</feature>
<dbReference type="Proteomes" id="UP000505355">
    <property type="component" value="Chromosome"/>
</dbReference>
<accession>A0A7D4UML9</accession>
<sequence length="476" mass="53435">MKKFLILLFFLALHSRLSAQQFAQYNTGTLYDSFENPSQKAFIPDSSRKIAFNLFFPNFNVDATLSGNGERSLQSRAFLGRYTEELSLSGKNFNYVRGNTNAYLFMLKLYTNLEGNQEVGIFAGTKSEARGAFSDASIAVLADNTTFASNSYTDLFNDRFNYQIYHQIGATYRTDVDDRLSIGVKLSALMGIVYNKINIDRSVVNFDRPNDQAFLSLEGDYYASFEPGKFTKHDLLPSFRNPGASISFGTSYITDDKTHVQFNIKDLGFIHWNKQSLVGHFNNTGVIQGLSERGVEDSVTNTTAALVQSNGIERSFTTPTDARMELSASKAYWLYGSAIKYTPTVILSKQLFYPGFTGAMVNHFQYNNFVATLTGTYDDMKYLSLGAQFMVKSPNAEFFIGSERIGQTVGLLSMALNDDPKRTINAGRYTGSNFYIGFSFKFGQVIEHRENASYIPMGDNRGFIKRFIQRITGKSD</sequence>
<dbReference type="KEGG" id="mmab:HQ865_16035"/>
<evidence type="ECO:0000256" key="1">
    <source>
        <dbReference type="SAM" id="SignalP"/>
    </source>
</evidence>
<dbReference type="EMBL" id="CP054139">
    <property type="protein sequence ID" value="QKJ31201.1"/>
    <property type="molecule type" value="Genomic_DNA"/>
</dbReference>
<dbReference type="Pfam" id="PF18990">
    <property type="entry name" value="DUF5723"/>
    <property type="match status" value="1"/>
</dbReference>
<organism evidence="3 4">
    <name type="scientific">Mucilaginibacter mali</name>
    <dbReference type="NCBI Taxonomy" id="2740462"/>
    <lineage>
        <taxon>Bacteria</taxon>
        <taxon>Pseudomonadati</taxon>
        <taxon>Bacteroidota</taxon>
        <taxon>Sphingobacteriia</taxon>
        <taxon>Sphingobacteriales</taxon>
        <taxon>Sphingobacteriaceae</taxon>
        <taxon>Mucilaginibacter</taxon>
    </lineage>
</organism>
<name>A0A7D4UML9_9SPHI</name>